<dbReference type="Pfam" id="PF10568">
    <property type="entry name" value="Tom37"/>
    <property type="match status" value="1"/>
</dbReference>
<dbReference type="InterPro" id="IPR019564">
    <property type="entry name" value="Sam37/metaxin_N"/>
</dbReference>
<sequence>MNSSSTLLNSTNGGKSTQPHIYTGMKTLHLWGANGRPSEISPESVALFWLINDASTGWLSGETSDIELVFSNNTDLSPDGHLPLLVVSPEVKVSGFDSIVRYFQDAGSSSVAQLHQNALLEFVMHDLVPLTMYQLFLNKKNYTHFTRKQFSKLLYWPMWYNVPVNYRAAVREQCDKQLNLQYALVEEDPDYTPEGKDEPVTTAADLAQSKTFKLKAKSLLGKKDELHEAKHNMQYLTKLSEALREWYSIRYEELPRDTVIPADVLLWANIYIQLELPAGNKVREQLTRDLGAEKLAEITAAIDQLKDGESTLPSRQPLFSEQGNIIMSLVHKGAAYL</sequence>
<evidence type="ECO:0000256" key="2">
    <source>
        <dbReference type="ARBA" id="ARBA00022448"/>
    </source>
</evidence>
<reference evidence="9 10" key="1">
    <citation type="journal article" date="2023" name="Elife">
        <title>Identification of key yeast species and microbe-microbe interactions impacting larval growth of Drosophila in the wild.</title>
        <authorList>
            <person name="Mure A."/>
            <person name="Sugiura Y."/>
            <person name="Maeda R."/>
            <person name="Honda K."/>
            <person name="Sakurai N."/>
            <person name="Takahashi Y."/>
            <person name="Watada M."/>
            <person name="Katoh T."/>
            <person name="Gotoh A."/>
            <person name="Gotoh Y."/>
            <person name="Taniguchi I."/>
            <person name="Nakamura K."/>
            <person name="Hayashi T."/>
            <person name="Katayama T."/>
            <person name="Uemura T."/>
            <person name="Hattori Y."/>
        </authorList>
    </citation>
    <scope>NUCLEOTIDE SEQUENCE [LARGE SCALE GENOMIC DNA]</scope>
    <source>
        <strain evidence="9 10">KH-74</strain>
    </source>
</reference>
<keyword evidence="2" id="KW-0813">Transport</keyword>
<dbReference type="InterPro" id="IPR050931">
    <property type="entry name" value="Mito_Protein_Transport_Metaxin"/>
</dbReference>
<keyword evidence="6" id="KW-0472">Membrane</keyword>
<protein>
    <submittedName>
        <fullName evidence="9">SAM complex subunit</fullName>
    </submittedName>
</protein>
<dbReference type="GO" id="GO:0001401">
    <property type="term" value="C:SAM complex"/>
    <property type="evidence" value="ECO:0007669"/>
    <property type="project" value="InterPro"/>
</dbReference>
<dbReference type="GO" id="GO:0007005">
    <property type="term" value="P:mitochondrion organization"/>
    <property type="evidence" value="ECO:0007669"/>
    <property type="project" value="TreeGrafter"/>
</dbReference>
<evidence type="ECO:0000259" key="8">
    <source>
        <dbReference type="Pfam" id="PF11801"/>
    </source>
</evidence>
<comment type="subcellular location">
    <subcellularLocation>
        <location evidence="1">Mitochondrion outer membrane</location>
    </subcellularLocation>
</comment>
<organism evidence="9 10">
    <name type="scientific">Maudiozyma humilis</name>
    <name type="common">Sour dough yeast</name>
    <name type="synonym">Kazachstania humilis</name>
    <dbReference type="NCBI Taxonomy" id="51915"/>
    <lineage>
        <taxon>Eukaryota</taxon>
        <taxon>Fungi</taxon>
        <taxon>Dikarya</taxon>
        <taxon>Ascomycota</taxon>
        <taxon>Saccharomycotina</taxon>
        <taxon>Saccharomycetes</taxon>
        <taxon>Saccharomycetales</taxon>
        <taxon>Saccharomycetaceae</taxon>
        <taxon>Maudiozyma</taxon>
    </lineage>
</organism>
<dbReference type="Pfam" id="PF11801">
    <property type="entry name" value="Tom37_C"/>
    <property type="match status" value="1"/>
</dbReference>
<evidence type="ECO:0000313" key="9">
    <source>
        <dbReference type="EMBL" id="GMM57740.1"/>
    </source>
</evidence>
<dbReference type="InterPro" id="IPR031317">
    <property type="entry name" value="Tom37_C"/>
</dbReference>
<evidence type="ECO:0000256" key="5">
    <source>
        <dbReference type="ARBA" id="ARBA00023128"/>
    </source>
</evidence>
<evidence type="ECO:0000256" key="4">
    <source>
        <dbReference type="ARBA" id="ARBA00022927"/>
    </source>
</evidence>
<dbReference type="PANTHER" id="PTHR12289:SF41">
    <property type="entry name" value="FAILED AXON CONNECTIONS-RELATED"/>
    <property type="match status" value="1"/>
</dbReference>
<keyword evidence="4" id="KW-0653">Protein transport</keyword>
<evidence type="ECO:0000256" key="1">
    <source>
        <dbReference type="ARBA" id="ARBA00004294"/>
    </source>
</evidence>
<keyword evidence="10" id="KW-1185">Reference proteome</keyword>
<dbReference type="Proteomes" id="UP001377567">
    <property type="component" value="Unassembled WGS sequence"/>
</dbReference>
<evidence type="ECO:0000313" key="10">
    <source>
        <dbReference type="Proteomes" id="UP001377567"/>
    </source>
</evidence>
<proteinExistence type="predicted"/>
<accession>A0AAV5S259</accession>
<gene>
    <name evidence="9" type="ORF">DAKH74_043560</name>
</gene>
<dbReference type="EMBL" id="BTGD01000016">
    <property type="protein sequence ID" value="GMM57740.1"/>
    <property type="molecule type" value="Genomic_DNA"/>
</dbReference>
<name>A0AAV5S259_MAUHU</name>
<dbReference type="GO" id="GO:0015031">
    <property type="term" value="P:protein transport"/>
    <property type="evidence" value="ECO:0007669"/>
    <property type="project" value="UniProtKB-KW"/>
</dbReference>
<evidence type="ECO:0000256" key="6">
    <source>
        <dbReference type="ARBA" id="ARBA00023136"/>
    </source>
</evidence>
<evidence type="ECO:0000259" key="7">
    <source>
        <dbReference type="Pfam" id="PF10568"/>
    </source>
</evidence>
<comment type="caution">
    <text evidence="9">The sequence shown here is derived from an EMBL/GenBank/DDBJ whole genome shotgun (WGS) entry which is preliminary data.</text>
</comment>
<feature type="domain" description="Mitochondrial outer membrane transport complex Sam37/metaxin N-terminal" evidence="7">
    <location>
        <begin position="46"/>
        <end position="167"/>
    </location>
</feature>
<keyword evidence="3" id="KW-1000">Mitochondrion outer membrane</keyword>
<feature type="domain" description="Tom37 C-terminal" evidence="8">
    <location>
        <begin position="201"/>
        <end position="335"/>
    </location>
</feature>
<dbReference type="AlphaFoldDB" id="A0AAV5S259"/>
<evidence type="ECO:0000256" key="3">
    <source>
        <dbReference type="ARBA" id="ARBA00022787"/>
    </source>
</evidence>
<keyword evidence="5" id="KW-0496">Mitochondrion</keyword>
<dbReference type="PANTHER" id="PTHR12289">
    <property type="entry name" value="METAXIN RELATED"/>
    <property type="match status" value="1"/>
</dbReference>